<evidence type="ECO:0000313" key="1">
    <source>
        <dbReference type="EMBL" id="SNT11598.1"/>
    </source>
</evidence>
<name>A0A239K1H5_9ACTN</name>
<dbReference type="Pfam" id="PF15588">
    <property type="entry name" value="Imm10"/>
    <property type="match status" value="1"/>
</dbReference>
<organism evidence="1 2">
    <name type="scientific">Streptosporangium subroseum</name>
    <dbReference type="NCBI Taxonomy" id="106412"/>
    <lineage>
        <taxon>Bacteria</taxon>
        <taxon>Bacillati</taxon>
        <taxon>Actinomycetota</taxon>
        <taxon>Actinomycetes</taxon>
        <taxon>Streptosporangiales</taxon>
        <taxon>Streptosporangiaceae</taxon>
        <taxon>Streptosporangium</taxon>
    </lineage>
</organism>
<sequence length="112" mass="12501">MAEHEDGTGNALIFMMSTEEPDEQETGLGMDTYCVVREDQAGTTYGGVTHCEIASGRLTLHFTEEATKELQVEPIVRVDLQIDDDGVELLRSSLREILLSGRRDQHPHGMRL</sequence>
<dbReference type="EMBL" id="FZOD01000025">
    <property type="protein sequence ID" value="SNT11598.1"/>
    <property type="molecule type" value="Genomic_DNA"/>
</dbReference>
<dbReference type="Proteomes" id="UP000198282">
    <property type="component" value="Unassembled WGS sequence"/>
</dbReference>
<protein>
    <submittedName>
        <fullName evidence="1">Immunity protein 10</fullName>
    </submittedName>
</protein>
<accession>A0A239K1H5</accession>
<evidence type="ECO:0000313" key="2">
    <source>
        <dbReference type="Proteomes" id="UP000198282"/>
    </source>
</evidence>
<proteinExistence type="predicted"/>
<dbReference type="InterPro" id="IPR028962">
    <property type="entry name" value="Imm10"/>
</dbReference>
<gene>
    <name evidence="1" type="ORF">SAMN05216276_102530</name>
</gene>
<keyword evidence="2" id="KW-1185">Reference proteome</keyword>
<reference evidence="1 2" key="1">
    <citation type="submission" date="2017-06" db="EMBL/GenBank/DDBJ databases">
        <authorList>
            <person name="Kim H.J."/>
            <person name="Triplett B.A."/>
        </authorList>
    </citation>
    <scope>NUCLEOTIDE SEQUENCE [LARGE SCALE GENOMIC DNA]</scope>
    <source>
        <strain evidence="1 2">CGMCC 4.2132</strain>
    </source>
</reference>
<dbReference type="AlphaFoldDB" id="A0A239K1H5"/>